<name>A0A366E1D9_9NOCA</name>
<organism evidence="1 2">
    <name type="scientific">Nocardia puris</name>
    <dbReference type="NCBI Taxonomy" id="208602"/>
    <lineage>
        <taxon>Bacteria</taxon>
        <taxon>Bacillati</taxon>
        <taxon>Actinomycetota</taxon>
        <taxon>Actinomycetes</taxon>
        <taxon>Mycobacteriales</taxon>
        <taxon>Nocardiaceae</taxon>
        <taxon>Nocardia</taxon>
    </lineage>
</organism>
<proteinExistence type="predicted"/>
<dbReference type="AlphaFoldDB" id="A0A366E1D9"/>
<protein>
    <submittedName>
        <fullName evidence="1">Uncharacterized protein</fullName>
    </submittedName>
</protein>
<sequence>MEPVAASVTADTPDPNPLDNQGLYPHLYFPVHPMPCLDF</sequence>
<keyword evidence="2" id="KW-1185">Reference proteome</keyword>
<dbReference type="STRING" id="1210090.GCA_001613185_03229"/>
<evidence type="ECO:0000313" key="1">
    <source>
        <dbReference type="EMBL" id="RBO96117.1"/>
    </source>
</evidence>
<evidence type="ECO:0000313" key="2">
    <source>
        <dbReference type="Proteomes" id="UP000252586"/>
    </source>
</evidence>
<reference evidence="1 2" key="1">
    <citation type="submission" date="2018-06" db="EMBL/GenBank/DDBJ databases">
        <title>Genomic Encyclopedia of Type Strains, Phase IV (KMG-IV): sequencing the most valuable type-strain genomes for metagenomic binning, comparative biology and taxonomic classification.</title>
        <authorList>
            <person name="Goeker M."/>
        </authorList>
    </citation>
    <scope>NUCLEOTIDE SEQUENCE [LARGE SCALE GENOMIC DNA]</scope>
    <source>
        <strain evidence="1 2">DSM 44599</strain>
    </source>
</reference>
<dbReference type="EMBL" id="QNRE01000001">
    <property type="protein sequence ID" value="RBO96117.1"/>
    <property type="molecule type" value="Genomic_DNA"/>
</dbReference>
<dbReference type="Proteomes" id="UP000252586">
    <property type="component" value="Unassembled WGS sequence"/>
</dbReference>
<comment type="caution">
    <text evidence="1">The sequence shown here is derived from an EMBL/GenBank/DDBJ whole genome shotgun (WGS) entry which is preliminary data.</text>
</comment>
<gene>
    <name evidence="1" type="ORF">DFR74_101128</name>
</gene>
<accession>A0A366E1D9</accession>